<dbReference type="GO" id="GO:0030170">
    <property type="term" value="F:pyridoxal phosphate binding"/>
    <property type="evidence" value="ECO:0007669"/>
    <property type="project" value="UniProtKB-UniRule"/>
</dbReference>
<dbReference type="SUPFAM" id="SSF50621">
    <property type="entry name" value="Alanine racemase C-terminal domain-like"/>
    <property type="match status" value="1"/>
</dbReference>
<evidence type="ECO:0000256" key="6">
    <source>
        <dbReference type="PIRSR" id="PIRSR600821-50"/>
    </source>
</evidence>
<dbReference type="SMART" id="SM01005">
    <property type="entry name" value="Ala_racemase_C"/>
    <property type="match status" value="1"/>
</dbReference>
<dbReference type="PANTHER" id="PTHR30511">
    <property type="entry name" value="ALANINE RACEMASE"/>
    <property type="match status" value="1"/>
</dbReference>
<comment type="function">
    <text evidence="5">Catalyzes the interconversion of L-alanine and D-alanine. May also act on other amino acids.</text>
</comment>
<evidence type="ECO:0000256" key="3">
    <source>
        <dbReference type="ARBA" id="ARBA00022898"/>
    </source>
</evidence>
<evidence type="ECO:0000313" key="10">
    <source>
        <dbReference type="Proteomes" id="UP000366872"/>
    </source>
</evidence>
<dbReference type="InterPro" id="IPR001608">
    <property type="entry name" value="Ala_racemase_N"/>
</dbReference>
<comment type="pathway">
    <text evidence="5">Amino-acid biosynthesis; D-alanine biosynthesis; D-alanine from L-alanine: step 1/1.</text>
</comment>
<dbReference type="RefSeq" id="WP_136079807.1">
    <property type="nucleotide sequence ID" value="NZ_CAAHFG010000001.1"/>
</dbReference>
<feature type="domain" description="Alanine racemase C-terminal" evidence="8">
    <location>
        <begin position="239"/>
        <end position="367"/>
    </location>
</feature>
<feature type="active site" description="Proton acceptor; specific for D-alanine" evidence="5">
    <location>
        <position position="36"/>
    </location>
</feature>
<feature type="active site" description="Proton acceptor; specific for L-alanine" evidence="5">
    <location>
        <position position="260"/>
    </location>
</feature>
<evidence type="ECO:0000256" key="1">
    <source>
        <dbReference type="ARBA" id="ARBA00000316"/>
    </source>
</evidence>
<keyword evidence="3 5" id="KW-0663">Pyridoxal phosphate</keyword>
<dbReference type="NCBIfam" id="TIGR00492">
    <property type="entry name" value="alr"/>
    <property type="match status" value="1"/>
</dbReference>
<dbReference type="Pfam" id="PF01168">
    <property type="entry name" value="Ala_racemase_N"/>
    <property type="match status" value="1"/>
</dbReference>
<dbReference type="UniPathway" id="UPA00042">
    <property type="reaction ID" value="UER00497"/>
</dbReference>
<evidence type="ECO:0000256" key="2">
    <source>
        <dbReference type="ARBA" id="ARBA00001933"/>
    </source>
</evidence>
<gene>
    <name evidence="9" type="primary">alr1</name>
    <name evidence="9" type="ORF">PDESU_02874</name>
</gene>
<dbReference type="CDD" id="cd00430">
    <property type="entry name" value="PLPDE_III_AR"/>
    <property type="match status" value="1"/>
</dbReference>
<evidence type="ECO:0000313" key="9">
    <source>
        <dbReference type="EMBL" id="VGO14315.1"/>
    </source>
</evidence>
<dbReference type="AlphaFoldDB" id="A0A6C2U374"/>
<feature type="binding site" evidence="5 7">
    <location>
        <position position="136"/>
    </location>
    <ligand>
        <name>substrate</name>
    </ligand>
</feature>
<dbReference type="InterPro" id="IPR011079">
    <property type="entry name" value="Ala_racemase_C"/>
</dbReference>
<dbReference type="Gene3D" id="3.20.20.10">
    <property type="entry name" value="Alanine racemase"/>
    <property type="match status" value="1"/>
</dbReference>
<evidence type="ECO:0000256" key="5">
    <source>
        <dbReference type="HAMAP-Rule" id="MF_01201"/>
    </source>
</evidence>
<accession>A0A6C2U374</accession>
<sequence>MKNYLTASISASAVRHNIQVLRGLIGEGVKLCPVVKDDCFGHGMDVLYPVLAELTDGFAVAAPLEALELRSKGYHGFILCFLSAYFDDFKIQDELVWQEITQTVMSKSALESIQAAARRVGKRAKVHLKVDTGMGRLGVPAQQAVDLIKTINATDEVTLTGIYTHFATADEVDRTSTFRQLELFESILAEAGNIMRHAANSAATLDLPETHFDMVRPGIAVYGCHPSDQLKSNVGLQPCMSVKAKLIAVKHIPAGSHSGYGLTHRYDRDSRVGVVPIGYGDGYFRNLSNKAVVRINGRDAPVRGRVSMDQMTVDVTDITDVKVGDEVEVISSDPTAPNCVENLARLAGTIPYEITCHLGHNMRHELVD</sequence>
<dbReference type="HAMAP" id="MF_01201">
    <property type="entry name" value="Ala_racemase"/>
    <property type="match status" value="1"/>
</dbReference>
<dbReference type="InterPro" id="IPR009006">
    <property type="entry name" value="Ala_racemase/Decarboxylase_C"/>
</dbReference>
<protein>
    <recommendedName>
        <fullName evidence="5">Alanine racemase</fullName>
        <ecNumber evidence="5">5.1.1.1</ecNumber>
    </recommendedName>
</protein>
<organism evidence="9 10">
    <name type="scientific">Pontiella desulfatans</name>
    <dbReference type="NCBI Taxonomy" id="2750659"/>
    <lineage>
        <taxon>Bacteria</taxon>
        <taxon>Pseudomonadati</taxon>
        <taxon>Kiritimatiellota</taxon>
        <taxon>Kiritimatiellia</taxon>
        <taxon>Kiritimatiellales</taxon>
        <taxon>Pontiellaceae</taxon>
        <taxon>Pontiella</taxon>
    </lineage>
</organism>
<feature type="binding site" evidence="5 7">
    <location>
        <position position="308"/>
    </location>
    <ligand>
        <name>substrate</name>
    </ligand>
</feature>
<feature type="modified residue" description="N6-(pyridoxal phosphate)lysine" evidence="5 6">
    <location>
        <position position="36"/>
    </location>
</feature>
<keyword evidence="4 5" id="KW-0413">Isomerase</keyword>
<dbReference type="SUPFAM" id="SSF51419">
    <property type="entry name" value="PLP-binding barrel"/>
    <property type="match status" value="1"/>
</dbReference>
<dbReference type="InterPro" id="IPR000821">
    <property type="entry name" value="Ala_racemase"/>
</dbReference>
<name>A0A6C2U374_PONDE</name>
<evidence type="ECO:0000259" key="8">
    <source>
        <dbReference type="SMART" id="SM01005"/>
    </source>
</evidence>
<dbReference type="EC" id="5.1.1.1" evidence="5"/>
<dbReference type="InterPro" id="IPR029066">
    <property type="entry name" value="PLP-binding_barrel"/>
</dbReference>
<dbReference type="GO" id="GO:0030632">
    <property type="term" value="P:D-alanine biosynthetic process"/>
    <property type="evidence" value="ECO:0007669"/>
    <property type="project" value="UniProtKB-UniRule"/>
</dbReference>
<dbReference type="GO" id="GO:0005829">
    <property type="term" value="C:cytosol"/>
    <property type="evidence" value="ECO:0007669"/>
    <property type="project" value="TreeGrafter"/>
</dbReference>
<comment type="catalytic activity">
    <reaction evidence="1 5">
        <text>L-alanine = D-alanine</text>
        <dbReference type="Rhea" id="RHEA:20249"/>
        <dbReference type="ChEBI" id="CHEBI:57416"/>
        <dbReference type="ChEBI" id="CHEBI:57972"/>
        <dbReference type="EC" id="5.1.1.1"/>
    </reaction>
</comment>
<dbReference type="Gene3D" id="2.40.37.10">
    <property type="entry name" value="Lyase, Ornithine Decarboxylase, Chain A, domain 1"/>
    <property type="match status" value="1"/>
</dbReference>
<dbReference type="PANTHER" id="PTHR30511:SF0">
    <property type="entry name" value="ALANINE RACEMASE, CATABOLIC-RELATED"/>
    <property type="match status" value="1"/>
</dbReference>
<comment type="similarity">
    <text evidence="5">Belongs to the alanine racemase family.</text>
</comment>
<dbReference type="EMBL" id="CAAHFG010000001">
    <property type="protein sequence ID" value="VGO14315.1"/>
    <property type="molecule type" value="Genomic_DNA"/>
</dbReference>
<evidence type="ECO:0000256" key="4">
    <source>
        <dbReference type="ARBA" id="ARBA00023235"/>
    </source>
</evidence>
<proteinExistence type="inferred from homology"/>
<reference evidence="9 10" key="1">
    <citation type="submission" date="2019-04" db="EMBL/GenBank/DDBJ databases">
        <authorList>
            <person name="Van Vliet M D."/>
        </authorList>
    </citation>
    <scope>NUCLEOTIDE SEQUENCE [LARGE SCALE GENOMIC DNA]</scope>
    <source>
        <strain evidence="9 10">F1</strain>
    </source>
</reference>
<evidence type="ECO:0000256" key="7">
    <source>
        <dbReference type="PIRSR" id="PIRSR600821-52"/>
    </source>
</evidence>
<dbReference type="GO" id="GO:0008784">
    <property type="term" value="F:alanine racemase activity"/>
    <property type="evidence" value="ECO:0007669"/>
    <property type="project" value="UniProtKB-UniRule"/>
</dbReference>
<dbReference type="Pfam" id="PF00842">
    <property type="entry name" value="Ala_racemase_C"/>
    <property type="match status" value="1"/>
</dbReference>
<dbReference type="PRINTS" id="PR00992">
    <property type="entry name" value="ALARACEMASE"/>
</dbReference>
<dbReference type="FunFam" id="3.20.20.10:FF:000002">
    <property type="entry name" value="Alanine racemase"/>
    <property type="match status" value="1"/>
</dbReference>
<comment type="cofactor">
    <cofactor evidence="2 5 6">
        <name>pyridoxal 5'-phosphate</name>
        <dbReference type="ChEBI" id="CHEBI:597326"/>
    </cofactor>
</comment>
<dbReference type="Proteomes" id="UP000366872">
    <property type="component" value="Unassembled WGS sequence"/>
</dbReference>
<keyword evidence="10" id="KW-1185">Reference proteome</keyword>